<proteinExistence type="predicted"/>
<accession>A0A4Y8QXH4</accession>
<dbReference type="EMBL" id="SOZH01000012">
    <property type="protein sequence ID" value="TFF04402.1"/>
    <property type="molecule type" value="Genomic_DNA"/>
</dbReference>
<gene>
    <name evidence="1" type="ORF">E1O70_18320</name>
</gene>
<protein>
    <submittedName>
        <fullName evidence="1">Uncharacterized protein</fullName>
    </submittedName>
</protein>
<dbReference type="Proteomes" id="UP000298003">
    <property type="component" value="Unassembled WGS sequence"/>
</dbReference>
<dbReference type="RefSeq" id="WP_061269118.1">
    <property type="nucleotide sequence ID" value="NZ_SOZH01000012.1"/>
</dbReference>
<reference evidence="1 2" key="1">
    <citation type="submission" date="2019-03" db="EMBL/GenBank/DDBJ databases">
        <title>Cellulosimicrobium funkei JCM14302 Assembly.</title>
        <authorList>
            <person name="Dou T."/>
        </authorList>
    </citation>
    <scope>NUCLEOTIDE SEQUENCE [LARGE SCALE GENOMIC DNA]</scope>
    <source>
        <strain evidence="1 2">JCM 14302</strain>
    </source>
</reference>
<dbReference type="GeneID" id="95686442"/>
<sequence>MSATLFDLGMRLRAAHEQHPVARTHHSLALPPNGALAVMTTREDGELTVSASDGDHEASHAGEDALEALDEFAVSVDGAHRTLVVADHGTLRDLLSLALRAPERPCAPVIAWWDQRADHPGSGAVHMCIAAARARFALGTSPEAERDLGTWLRWFGIDDAGPSALLQLARATAVGPVLPGLLDCAGADSRSWDAFAKRLRKGQDWRRPDSRTDAALGLATRSDAAELFDSLLLGDPLAAVAASFAGSVVCGTVTSATKGRFTVRADRPVSRLRPGARVAGWEGEACDVQDSETRLRDGEIEAAVMGTDAALDIAVRDAVFRPSPLGVGDRVSLRARPVDPFQQQRARRNLSQRHRTAGNWLAGRGTPTPRRGYVPLDVVLAAADES</sequence>
<evidence type="ECO:0000313" key="1">
    <source>
        <dbReference type="EMBL" id="TFF04402.1"/>
    </source>
</evidence>
<name>A0A4Y8QXH4_9MICO</name>
<dbReference type="AlphaFoldDB" id="A0A4Y8QXH4"/>
<organism evidence="1 2">
    <name type="scientific">Cellulosimicrobium funkei</name>
    <dbReference type="NCBI Taxonomy" id="264251"/>
    <lineage>
        <taxon>Bacteria</taxon>
        <taxon>Bacillati</taxon>
        <taxon>Actinomycetota</taxon>
        <taxon>Actinomycetes</taxon>
        <taxon>Micrococcales</taxon>
        <taxon>Promicromonosporaceae</taxon>
        <taxon>Cellulosimicrobium</taxon>
    </lineage>
</organism>
<keyword evidence="2" id="KW-1185">Reference proteome</keyword>
<evidence type="ECO:0000313" key="2">
    <source>
        <dbReference type="Proteomes" id="UP000298003"/>
    </source>
</evidence>
<comment type="caution">
    <text evidence="1">The sequence shown here is derived from an EMBL/GenBank/DDBJ whole genome shotgun (WGS) entry which is preliminary data.</text>
</comment>